<dbReference type="EMBL" id="QZEV01000091">
    <property type="protein sequence ID" value="RJK99601.1"/>
    <property type="molecule type" value="Genomic_DNA"/>
</dbReference>
<gene>
    <name evidence="1" type="ORF">D3P06_14370</name>
</gene>
<reference evidence="1 2" key="1">
    <citation type="submission" date="2018-09" db="EMBL/GenBank/DDBJ databases">
        <title>Paracoccus onubensis nov. sp. a moderate halophilic bacterium isolated from Gruta de las Maravillas (Aracena, Spain).</title>
        <authorList>
            <person name="Jurado V."/>
            <person name="Gutierrez-Patricio S."/>
            <person name="Gonzalez-Pimentel J.L."/>
            <person name="Laiz L."/>
            <person name="Saiz-Jimenez C."/>
        </authorList>
    </citation>
    <scope>NUCLEOTIDE SEQUENCE [LARGE SCALE GENOMIC DNA]</scope>
    <source>
        <strain evidence="1 2">DSM 19484</strain>
    </source>
</reference>
<evidence type="ECO:0000313" key="1">
    <source>
        <dbReference type="EMBL" id="RJK99601.1"/>
    </source>
</evidence>
<name>A0A418ZSR6_9RHOB</name>
<protein>
    <submittedName>
        <fullName evidence="1">Uncharacterized protein</fullName>
    </submittedName>
</protein>
<evidence type="ECO:0000313" key="2">
    <source>
        <dbReference type="Proteomes" id="UP000285530"/>
    </source>
</evidence>
<sequence length="167" mass="17452">MTRITLSLLIAAAMLTGCGRLGDSAWNPFSGGGARSAPETLEPEGGYGTVLDARPSVPQLLGAEWQSLPEGRLLVVRGFAPVKGYHSAMLVRAGGRTGPDRLAPDPDGVLRLRFVAVPPAPDSPAARMPASPATDTITVALPLPTARLARLTGIEIQGGDRVIQLRR</sequence>
<organism evidence="1 2">
    <name type="scientific">Paracoccus aestuarii</name>
    <dbReference type="NCBI Taxonomy" id="453842"/>
    <lineage>
        <taxon>Bacteria</taxon>
        <taxon>Pseudomonadati</taxon>
        <taxon>Pseudomonadota</taxon>
        <taxon>Alphaproteobacteria</taxon>
        <taxon>Rhodobacterales</taxon>
        <taxon>Paracoccaceae</taxon>
        <taxon>Paracoccus</taxon>
    </lineage>
</organism>
<dbReference type="Proteomes" id="UP000285530">
    <property type="component" value="Unassembled WGS sequence"/>
</dbReference>
<dbReference type="AlphaFoldDB" id="A0A418ZSR6"/>
<keyword evidence="2" id="KW-1185">Reference proteome</keyword>
<accession>A0A418ZSR6</accession>
<dbReference type="OrthoDB" id="7773807at2"/>
<comment type="caution">
    <text evidence="1">The sequence shown here is derived from an EMBL/GenBank/DDBJ whole genome shotgun (WGS) entry which is preliminary data.</text>
</comment>
<dbReference type="RefSeq" id="WP_119887204.1">
    <property type="nucleotide sequence ID" value="NZ_CP067169.1"/>
</dbReference>
<proteinExistence type="predicted"/>
<dbReference type="PROSITE" id="PS51257">
    <property type="entry name" value="PROKAR_LIPOPROTEIN"/>
    <property type="match status" value="1"/>
</dbReference>